<dbReference type="RefSeq" id="WP_021193201.1">
    <property type="nucleotide sequence ID" value="NZ_CP012606.1"/>
</dbReference>
<evidence type="ECO:0000313" key="2">
    <source>
        <dbReference type="Proteomes" id="UP000077927"/>
    </source>
</evidence>
<dbReference type="AlphaFoldDB" id="A0AAC9BPC5"/>
<proteinExistence type="predicted"/>
<dbReference type="KEGG" id="rin:ACS15_5425"/>
<evidence type="ECO:0000313" key="1">
    <source>
        <dbReference type="EMBL" id="ANH76668.1"/>
    </source>
</evidence>
<protein>
    <submittedName>
        <fullName evidence="1">Uncharacterized protein</fullName>
    </submittedName>
</protein>
<reference evidence="1 2" key="1">
    <citation type="submission" date="2015-09" db="EMBL/GenBank/DDBJ databases">
        <authorList>
            <person name="Xu Y."/>
            <person name="Nagy A."/>
            <person name="Liu N.T."/>
            <person name="Nou X."/>
        </authorList>
    </citation>
    <scope>NUCLEOTIDE SEQUENCE [LARGE SCALE GENOMIC DNA]</scope>
    <source>
        <strain evidence="1 2">FC1138</strain>
    </source>
</reference>
<gene>
    <name evidence="1" type="ORF">ACS15_5425</name>
</gene>
<sequence length="82" mass="9776">MNVLANTWKIVFNEETKCLEFWHPERLEWPSVQLRMETLSAMSFDDAAKFVGERLLLLIPTYHEVFKDYLWSDDGQTPLKKQ</sequence>
<name>A0AAC9BPC5_9RALS</name>
<dbReference type="EMBL" id="CP012606">
    <property type="protein sequence ID" value="ANH76668.1"/>
    <property type="molecule type" value="Genomic_DNA"/>
</dbReference>
<organism evidence="1 2">
    <name type="scientific">Ralstonia insidiosa</name>
    <dbReference type="NCBI Taxonomy" id="190721"/>
    <lineage>
        <taxon>Bacteria</taxon>
        <taxon>Pseudomonadati</taxon>
        <taxon>Pseudomonadota</taxon>
        <taxon>Betaproteobacteria</taxon>
        <taxon>Burkholderiales</taxon>
        <taxon>Burkholderiaceae</taxon>
        <taxon>Ralstonia</taxon>
    </lineage>
</organism>
<accession>A0AAC9BPC5</accession>
<dbReference type="Proteomes" id="UP000077927">
    <property type="component" value="Chromosome 2"/>
</dbReference>